<proteinExistence type="predicted"/>
<evidence type="ECO:0000313" key="2">
    <source>
        <dbReference type="Proteomes" id="UP000324800"/>
    </source>
</evidence>
<dbReference type="AlphaFoldDB" id="A0A5J4TXV3"/>
<comment type="caution">
    <text evidence="1">The sequence shown here is derived from an EMBL/GenBank/DDBJ whole genome shotgun (WGS) entry which is preliminary data.</text>
</comment>
<protein>
    <submittedName>
        <fullName evidence="1">Uncharacterized protein</fullName>
    </submittedName>
</protein>
<reference evidence="1 2" key="1">
    <citation type="submission" date="2019-03" db="EMBL/GenBank/DDBJ databases">
        <title>Single cell metagenomics reveals metabolic interactions within the superorganism composed of flagellate Streblomastix strix and complex community of Bacteroidetes bacteria on its surface.</title>
        <authorList>
            <person name="Treitli S.C."/>
            <person name="Kolisko M."/>
            <person name="Husnik F."/>
            <person name="Keeling P."/>
            <person name="Hampl V."/>
        </authorList>
    </citation>
    <scope>NUCLEOTIDE SEQUENCE [LARGE SCALE GENOMIC DNA]</scope>
    <source>
        <strain evidence="1">ST1C</strain>
    </source>
</reference>
<dbReference type="Proteomes" id="UP000324800">
    <property type="component" value="Unassembled WGS sequence"/>
</dbReference>
<evidence type="ECO:0000313" key="1">
    <source>
        <dbReference type="EMBL" id="KAA6362910.1"/>
    </source>
</evidence>
<organism evidence="1 2">
    <name type="scientific">Streblomastix strix</name>
    <dbReference type="NCBI Taxonomy" id="222440"/>
    <lineage>
        <taxon>Eukaryota</taxon>
        <taxon>Metamonada</taxon>
        <taxon>Preaxostyla</taxon>
        <taxon>Oxymonadida</taxon>
        <taxon>Streblomastigidae</taxon>
        <taxon>Streblomastix</taxon>
    </lineage>
</organism>
<accession>A0A5J4TXV3</accession>
<name>A0A5J4TXV3_9EUKA</name>
<sequence>MIKSKVNLSNSKQDFLLETNLNNDDVNVKVLEYSIFVMKEKELLLYCFINVVDLQLERDQFLVLLLLCDELDIGFREGDQLLDQVDYFLLVVGVCYGTGEVQGIVGTDLQLRDEYASFGGDMAEDGQIVFVDADGGLCNTYFEDDDQFNTLLDEDDDQFNTLLDEDVGEVVNELI</sequence>
<dbReference type="EMBL" id="SNRW01023567">
    <property type="protein sequence ID" value="KAA6362910.1"/>
    <property type="molecule type" value="Genomic_DNA"/>
</dbReference>
<gene>
    <name evidence="1" type="ORF">EZS28_041564</name>
</gene>